<evidence type="ECO:0000256" key="4">
    <source>
        <dbReference type="ARBA" id="ARBA00022475"/>
    </source>
</evidence>
<feature type="transmembrane region" description="Helical" evidence="8">
    <location>
        <begin position="405"/>
        <end position="427"/>
    </location>
</feature>
<keyword evidence="7 8" id="KW-0472">Membrane</keyword>
<comment type="similarity">
    <text evidence="2">Belongs to the ABC-2 integral membrane protein family.</text>
</comment>
<reference evidence="10" key="1">
    <citation type="submission" date="2006-10" db="EMBL/GenBank/DDBJ databases">
        <title>Complete sequence of Solibacter usitatus Ellin6076.</title>
        <authorList>
            <consortium name="US DOE Joint Genome Institute"/>
            <person name="Copeland A."/>
            <person name="Lucas S."/>
            <person name="Lapidus A."/>
            <person name="Barry K."/>
            <person name="Detter J.C."/>
            <person name="Glavina del Rio T."/>
            <person name="Hammon N."/>
            <person name="Israni S."/>
            <person name="Dalin E."/>
            <person name="Tice H."/>
            <person name="Pitluck S."/>
            <person name="Thompson L.S."/>
            <person name="Brettin T."/>
            <person name="Bruce D."/>
            <person name="Han C."/>
            <person name="Tapia R."/>
            <person name="Gilna P."/>
            <person name="Schmutz J."/>
            <person name="Larimer F."/>
            <person name="Land M."/>
            <person name="Hauser L."/>
            <person name="Kyrpides N."/>
            <person name="Mikhailova N."/>
            <person name="Janssen P.H."/>
            <person name="Kuske C.R."/>
            <person name="Richardson P."/>
        </authorList>
    </citation>
    <scope>NUCLEOTIDE SEQUENCE</scope>
    <source>
        <strain evidence="10">Ellin6076</strain>
    </source>
</reference>
<dbReference type="AlphaFoldDB" id="Q028R6"/>
<accession>Q028R6</accession>
<evidence type="ECO:0000256" key="7">
    <source>
        <dbReference type="ARBA" id="ARBA00023136"/>
    </source>
</evidence>
<dbReference type="InParanoid" id="Q028R6"/>
<dbReference type="KEGG" id="sus:Acid_1494"/>
<name>Q028R6_SOLUE</name>
<evidence type="ECO:0000256" key="6">
    <source>
        <dbReference type="ARBA" id="ARBA00022989"/>
    </source>
</evidence>
<evidence type="ECO:0000256" key="2">
    <source>
        <dbReference type="ARBA" id="ARBA00007783"/>
    </source>
</evidence>
<dbReference type="InterPro" id="IPR013525">
    <property type="entry name" value="ABC2_TM"/>
</dbReference>
<dbReference type="OrthoDB" id="63188at2"/>
<evidence type="ECO:0000313" key="10">
    <source>
        <dbReference type="EMBL" id="ABJ82486.1"/>
    </source>
</evidence>
<dbReference type="InterPro" id="IPR051449">
    <property type="entry name" value="ABC-2_transporter_component"/>
</dbReference>
<feature type="transmembrane region" description="Helical" evidence="8">
    <location>
        <begin position="21"/>
        <end position="42"/>
    </location>
</feature>
<evidence type="ECO:0000256" key="1">
    <source>
        <dbReference type="ARBA" id="ARBA00004651"/>
    </source>
</evidence>
<dbReference type="Gene3D" id="3.40.1710.10">
    <property type="entry name" value="abc type-2 transporter like domain"/>
    <property type="match status" value="1"/>
</dbReference>
<organism evidence="10">
    <name type="scientific">Solibacter usitatus (strain Ellin6076)</name>
    <dbReference type="NCBI Taxonomy" id="234267"/>
    <lineage>
        <taxon>Bacteria</taxon>
        <taxon>Pseudomonadati</taxon>
        <taxon>Acidobacteriota</taxon>
        <taxon>Terriglobia</taxon>
        <taxon>Bryobacterales</taxon>
        <taxon>Solibacteraceae</taxon>
        <taxon>Candidatus Solibacter</taxon>
    </lineage>
</organism>
<feature type="transmembrane region" description="Helical" evidence="8">
    <location>
        <begin position="241"/>
        <end position="262"/>
    </location>
</feature>
<dbReference type="PANTHER" id="PTHR30294">
    <property type="entry name" value="MEMBRANE COMPONENT OF ABC TRANSPORTER YHHJ-RELATED"/>
    <property type="match status" value="1"/>
</dbReference>
<comment type="subcellular location">
    <subcellularLocation>
        <location evidence="1">Cell membrane</location>
        <topology evidence="1">Multi-pass membrane protein</topology>
    </subcellularLocation>
</comment>
<dbReference type="eggNOG" id="COG1511">
    <property type="taxonomic scope" value="Bacteria"/>
</dbReference>
<dbReference type="eggNOG" id="COG0842">
    <property type="taxonomic scope" value="Bacteria"/>
</dbReference>
<evidence type="ECO:0000256" key="3">
    <source>
        <dbReference type="ARBA" id="ARBA00022448"/>
    </source>
</evidence>
<dbReference type="Pfam" id="PF12698">
    <property type="entry name" value="ABC2_membrane_3"/>
    <property type="match status" value="1"/>
</dbReference>
<dbReference type="InterPro" id="IPR047817">
    <property type="entry name" value="ABC2_TM_bact-type"/>
</dbReference>
<keyword evidence="6 8" id="KW-1133">Transmembrane helix</keyword>
<dbReference type="EMBL" id="CP000473">
    <property type="protein sequence ID" value="ABJ82486.1"/>
    <property type="molecule type" value="Genomic_DNA"/>
</dbReference>
<feature type="transmembrane region" description="Helical" evidence="8">
    <location>
        <begin position="317"/>
        <end position="339"/>
    </location>
</feature>
<feature type="domain" description="ABC transmembrane type-2" evidence="9">
    <location>
        <begin position="203"/>
        <end position="430"/>
    </location>
</feature>
<sequence length="433" mass="46805">MSYLAFQALVRRDLRLFFMDRRAVVMSFVAPIVIGSFFGYIFGGVNSNNQPSKISVAAIDQDGSTISKSIVADLAADKALDVTNRGLDEARAAVKSGKLSVAAVIPKGFGENAARSFFRSQEKPEVQLLYDPSHGAELQMVRGMLMQHVMETVSREALSGSGSQNYLAEANREVESASGMNPADRQSLRTLLAGIDGWNRRRQSGAATATQGGVFNMPYTVREEAITARAGVPYNSMAHSFAGMCVQFILFMGIDAGMTVLMQRRTGLWKRLQAAPISRWTIIGSRAASAAIVAMIIMLAVFGFARVVFGVRIDGSFPGFLGVCVAFAIMTATFGLLVAVLGKTPEASRGIAILVTLLLVMLGGSWVPAFIFPQWLQNISFAVPTRWAVDGLDGLIWRGWSFHEALAPIGALLAFAALFGAVAVWRFRWEVEG</sequence>
<keyword evidence="4" id="KW-1003">Cell membrane</keyword>
<evidence type="ECO:0000256" key="8">
    <source>
        <dbReference type="SAM" id="Phobius"/>
    </source>
</evidence>
<protein>
    <submittedName>
        <fullName evidence="10">ABC-2 type transporter</fullName>
    </submittedName>
</protein>
<dbReference type="PANTHER" id="PTHR30294:SF38">
    <property type="entry name" value="TRANSPORT PERMEASE PROTEIN"/>
    <property type="match status" value="1"/>
</dbReference>
<dbReference type="STRING" id="234267.Acid_1494"/>
<evidence type="ECO:0000256" key="5">
    <source>
        <dbReference type="ARBA" id="ARBA00022692"/>
    </source>
</evidence>
<proteinExistence type="inferred from homology"/>
<dbReference type="PROSITE" id="PS51012">
    <property type="entry name" value="ABC_TM2"/>
    <property type="match status" value="1"/>
</dbReference>
<keyword evidence="3" id="KW-0813">Transport</keyword>
<dbReference type="GO" id="GO:0140359">
    <property type="term" value="F:ABC-type transporter activity"/>
    <property type="evidence" value="ECO:0007669"/>
    <property type="project" value="InterPro"/>
</dbReference>
<evidence type="ECO:0000259" key="9">
    <source>
        <dbReference type="PROSITE" id="PS51012"/>
    </source>
</evidence>
<dbReference type="GO" id="GO:0005886">
    <property type="term" value="C:plasma membrane"/>
    <property type="evidence" value="ECO:0007669"/>
    <property type="project" value="UniProtKB-SubCell"/>
</dbReference>
<feature type="transmembrane region" description="Helical" evidence="8">
    <location>
        <begin position="351"/>
        <end position="372"/>
    </location>
</feature>
<gene>
    <name evidence="10" type="ordered locus">Acid_1494</name>
</gene>
<feature type="transmembrane region" description="Helical" evidence="8">
    <location>
        <begin position="283"/>
        <end position="305"/>
    </location>
</feature>
<dbReference type="HOGENOM" id="CLU_039483_0_0_0"/>
<keyword evidence="5 8" id="KW-0812">Transmembrane</keyword>